<dbReference type="Proteomes" id="UP001208114">
    <property type="component" value="Unassembled WGS sequence"/>
</dbReference>
<comment type="caution">
    <text evidence="1">The sequence shown here is derived from an EMBL/GenBank/DDBJ whole genome shotgun (WGS) entry which is preliminary data.</text>
</comment>
<reference evidence="2" key="1">
    <citation type="submission" date="2023-07" db="EMBL/GenBank/DDBJ databases">
        <title>Chryseobacterium sp. GMJ5 Genome sequencing and assembly.</title>
        <authorList>
            <person name="Jung Y."/>
        </authorList>
    </citation>
    <scope>NUCLEOTIDE SEQUENCE [LARGE SCALE GENOMIC DNA]</scope>
    <source>
        <strain evidence="2">GMJ5</strain>
    </source>
</reference>
<dbReference type="RefSeq" id="WP_262991073.1">
    <property type="nucleotide sequence ID" value="NZ_JAOTEN010000003.1"/>
</dbReference>
<organism evidence="1 2">
    <name type="scientific">Chryseobacterium gilvum</name>
    <dbReference type="NCBI Taxonomy" id="2976534"/>
    <lineage>
        <taxon>Bacteria</taxon>
        <taxon>Pseudomonadati</taxon>
        <taxon>Bacteroidota</taxon>
        <taxon>Flavobacteriia</taxon>
        <taxon>Flavobacteriales</taxon>
        <taxon>Weeksellaceae</taxon>
        <taxon>Chryseobacterium group</taxon>
        <taxon>Chryseobacterium</taxon>
    </lineage>
</organism>
<dbReference type="EMBL" id="JAOTEN010000003">
    <property type="protein sequence ID" value="MCU7615050.1"/>
    <property type="molecule type" value="Genomic_DNA"/>
</dbReference>
<evidence type="ECO:0000313" key="2">
    <source>
        <dbReference type="Proteomes" id="UP001208114"/>
    </source>
</evidence>
<sequence>MFFTNFFKKKKTLYSKTNGLSKAEYFEKYHLIKLFDLLREAMELIEEIAIINSDAKFIHFKDVLFEEIYEVKGDNIADFTRIWNWFKPENEWSKYTKSKGIEIGYKIFNITNAWKVDDDFISGTKVFLNNKCGIVIKNENDNNCGIIRWDTPKAIDEENWIGMFGIFKEAGGIIIENSHQFKYINDDGSLKMG</sequence>
<proteinExistence type="predicted"/>
<evidence type="ECO:0000313" key="1">
    <source>
        <dbReference type="EMBL" id="MCU7615050.1"/>
    </source>
</evidence>
<name>A0ABT2W2W5_9FLAO</name>
<gene>
    <name evidence="1" type="ORF">N0B16_11430</name>
</gene>
<keyword evidence="2" id="KW-1185">Reference proteome</keyword>
<accession>A0ABT2W2W5</accession>
<protein>
    <submittedName>
        <fullName evidence="1">Uncharacterized protein</fullName>
    </submittedName>
</protein>